<reference evidence="2" key="1">
    <citation type="submission" date="2016-11" db="UniProtKB">
        <authorList>
            <consortium name="WormBaseParasite"/>
        </authorList>
    </citation>
    <scope>IDENTIFICATION</scope>
</reference>
<dbReference type="Proteomes" id="UP000095287">
    <property type="component" value="Unplaced"/>
</dbReference>
<accession>A0A1I7XYZ8</accession>
<dbReference type="AlphaFoldDB" id="A0A1I7XYZ8"/>
<proteinExistence type="predicted"/>
<evidence type="ECO:0000313" key="1">
    <source>
        <dbReference type="Proteomes" id="UP000095287"/>
    </source>
</evidence>
<evidence type="ECO:0000313" key="2">
    <source>
        <dbReference type="WBParaSite" id="L893_g10753.t1"/>
    </source>
</evidence>
<keyword evidence="1" id="KW-1185">Reference proteome</keyword>
<protein>
    <submittedName>
        <fullName evidence="2">Uncharacterized protein</fullName>
    </submittedName>
</protein>
<organism evidence="1 2">
    <name type="scientific">Steinernema glaseri</name>
    <dbReference type="NCBI Taxonomy" id="37863"/>
    <lineage>
        <taxon>Eukaryota</taxon>
        <taxon>Metazoa</taxon>
        <taxon>Ecdysozoa</taxon>
        <taxon>Nematoda</taxon>
        <taxon>Chromadorea</taxon>
        <taxon>Rhabditida</taxon>
        <taxon>Tylenchina</taxon>
        <taxon>Panagrolaimomorpha</taxon>
        <taxon>Strongyloidoidea</taxon>
        <taxon>Steinernematidae</taxon>
        <taxon>Steinernema</taxon>
    </lineage>
</organism>
<sequence length="91" mass="10672">MFVSTVLRFRKWISSKFRRLFWKEKPKIEDFPLNRLLCLASRMAMRGKILHCDMKTVRLLQVAEAIDWSGTTGQGPPKRIRFIPTLAPIPE</sequence>
<name>A0A1I7XYZ8_9BILA</name>
<dbReference type="WBParaSite" id="L893_g10753.t1">
    <property type="protein sequence ID" value="L893_g10753.t1"/>
    <property type="gene ID" value="L893_g10753"/>
</dbReference>